<keyword evidence="2" id="KW-1185">Reference proteome</keyword>
<sequence length="181" mass="19558">MLDQAYGGLGVHRQQISLRLVSTDLACLFYKIVATNLDQLLPNTHDRLTMRFFAKFGGQRGLHVVLGEEDAAPVSSFGGELWPALGDADRSVGVLAVRPLDEHGLNFGLSAVREEIQRRGAGLDALGQRLGILLLIRVGFELLGLRDRALGDLVDLCLLDFDVIQLSSVCSFAALAVVAMS</sequence>
<gene>
    <name evidence="1" type="ORF">EGH23_18880</name>
</gene>
<accession>A0AAW4PGS4</accession>
<name>A0AAW4PGS4_9EURY</name>
<protein>
    <submittedName>
        <fullName evidence="1">Uncharacterized protein</fullName>
    </submittedName>
</protein>
<reference evidence="1 2" key="1">
    <citation type="submission" date="2021-06" db="EMBL/GenBank/DDBJ databases">
        <title>Halomicroarcula sp. a new haloarchaeum isolated from saline soil.</title>
        <authorList>
            <person name="Duran-Viseras A."/>
            <person name="Sanchez-Porro C."/>
            <person name="Ventosa A."/>
        </authorList>
    </citation>
    <scope>NUCLEOTIDE SEQUENCE [LARGE SCALE GENOMIC DNA]</scope>
    <source>
        <strain evidence="1 2">F27</strain>
    </source>
</reference>
<evidence type="ECO:0000313" key="2">
    <source>
        <dbReference type="Proteomes" id="UP001430455"/>
    </source>
</evidence>
<dbReference type="Proteomes" id="UP001430455">
    <property type="component" value="Unassembled WGS sequence"/>
</dbReference>
<dbReference type="AlphaFoldDB" id="A0AAW4PGS4"/>
<evidence type="ECO:0000313" key="1">
    <source>
        <dbReference type="EMBL" id="MBX0296947.1"/>
    </source>
</evidence>
<comment type="caution">
    <text evidence="1">The sequence shown here is derived from an EMBL/GenBank/DDBJ whole genome shotgun (WGS) entry which is preliminary data.</text>
</comment>
<dbReference type="EMBL" id="RKLT01000012">
    <property type="protein sequence ID" value="MBX0296947.1"/>
    <property type="molecule type" value="Genomic_DNA"/>
</dbReference>
<proteinExistence type="predicted"/>
<organism evidence="1 2">
    <name type="scientific">Haloarcula nitratireducens</name>
    <dbReference type="NCBI Taxonomy" id="2487749"/>
    <lineage>
        <taxon>Archaea</taxon>
        <taxon>Methanobacteriati</taxon>
        <taxon>Methanobacteriota</taxon>
        <taxon>Stenosarchaea group</taxon>
        <taxon>Halobacteria</taxon>
        <taxon>Halobacteriales</taxon>
        <taxon>Haloarculaceae</taxon>
        <taxon>Haloarcula</taxon>
    </lineage>
</organism>